<dbReference type="KEGG" id="chq:AQ619_14310"/>
<evidence type="ECO:0000313" key="3">
    <source>
        <dbReference type="Proteomes" id="UP000056905"/>
    </source>
</evidence>
<dbReference type="Proteomes" id="UP000056905">
    <property type="component" value="Chromosome"/>
</dbReference>
<dbReference type="AlphaFoldDB" id="A0A0P0P223"/>
<keyword evidence="1" id="KW-0732">Signal</keyword>
<evidence type="ECO:0000313" key="2">
    <source>
        <dbReference type="EMBL" id="ALL14424.1"/>
    </source>
</evidence>
<proteinExistence type="predicted"/>
<dbReference type="OrthoDB" id="7629150at2"/>
<sequence>MGQEIPAMPRTALLAVLAASLMTISQPAAARDPLDIAALRLTTAGAWEGKLEYRDYQADRWFGIPMKVRIEDGADGVTLIRKADFDDGPRVGNVRITTVELLDAATGKETSASFRKGREASLETSSLRLAAPPVDATHWTMIAEADGRDDDRPARLRVTTVRDGDRMTTLKEVDFLDDAAETWIQRNRSTLTRVGG</sequence>
<dbReference type="STRING" id="69395.AQ619_14310"/>
<accession>A0A0P0P223</accession>
<feature type="chain" id="PRO_5006052686" evidence="1">
    <location>
        <begin position="31"/>
        <end position="196"/>
    </location>
</feature>
<keyword evidence="3" id="KW-1185">Reference proteome</keyword>
<organism evidence="2 3">
    <name type="scientific">Caulobacter henricii</name>
    <dbReference type="NCBI Taxonomy" id="69395"/>
    <lineage>
        <taxon>Bacteria</taxon>
        <taxon>Pseudomonadati</taxon>
        <taxon>Pseudomonadota</taxon>
        <taxon>Alphaproteobacteria</taxon>
        <taxon>Caulobacterales</taxon>
        <taxon>Caulobacteraceae</taxon>
        <taxon>Caulobacter</taxon>
    </lineage>
</organism>
<reference evidence="2 3" key="1">
    <citation type="submission" date="2015-10" db="EMBL/GenBank/DDBJ databases">
        <title>Conservation of the essential genome among Caulobacter and Brevundimonas species.</title>
        <authorList>
            <person name="Scott D."/>
            <person name="Ely B."/>
        </authorList>
    </citation>
    <scope>NUCLEOTIDE SEQUENCE [LARGE SCALE GENOMIC DNA]</scope>
    <source>
        <strain evidence="2 3">CB4</strain>
    </source>
</reference>
<evidence type="ECO:0000256" key="1">
    <source>
        <dbReference type="SAM" id="SignalP"/>
    </source>
</evidence>
<gene>
    <name evidence="2" type="ORF">AQ619_14310</name>
</gene>
<name>A0A0P0P223_9CAUL</name>
<dbReference type="EMBL" id="CP013002">
    <property type="protein sequence ID" value="ALL14424.1"/>
    <property type="molecule type" value="Genomic_DNA"/>
</dbReference>
<protein>
    <submittedName>
        <fullName evidence="2">Uncharacterized protein</fullName>
    </submittedName>
</protein>
<feature type="signal peptide" evidence="1">
    <location>
        <begin position="1"/>
        <end position="30"/>
    </location>
</feature>